<dbReference type="OrthoDB" id="9777193at2"/>
<dbReference type="PANTHER" id="PTHR13707:SF60">
    <property type="entry name" value="ACETATE COA-TRANSFERASE SUBUNIT ALPHA"/>
    <property type="match status" value="1"/>
</dbReference>
<proteinExistence type="predicted"/>
<dbReference type="InterPro" id="IPR012792">
    <property type="entry name" value="3-oxoacid_CoA-transf_A"/>
</dbReference>
<dbReference type="SUPFAM" id="SSF100950">
    <property type="entry name" value="NagB/RpiA/CoA transferase-like"/>
    <property type="match status" value="1"/>
</dbReference>
<protein>
    <submittedName>
        <fullName evidence="2">Acetate CoA/acetoacetate CoA-transferase alpha subunit</fullName>
    </submittedName>
</protein>
<reference evidence="2 3" key="1">
    <citation type="submission" date="2016-10" db="EMBL/GenBank/DDBJ databases">
        <authorList>
            <person name="de Groot N.N."/>
        </authorList>
    </citation>
    <scope>NUCLEOTIDE SEQUENCE [LARGE SCALE GENOMIC DNA]</scope>
    <source>
        <strain evidence="2 3">DSM 13760</strain>
    </source>
</reference>
<gene>
    <name evidence="2" type="ORF">SAMN04488559_102268</name>
</gene>
<dbReference type="InterPro" id="IPR004165">
    <property type="entry name" value="CoA_trans_fam_I"/>
</dbReference>
<name>A0A1H9QTQ7_9LACT</name>
<evidence type="ECO:0000256" key="1">
    <source>
        <dbReference type="ARBA" id="ARBA00022679"/>
    </source>
</evidence>
<dbReference type="Gene3D" id="3.40.1080.10">
    <property type="entry name" value="Glutaconate Coenzyme A-transferase"/>
    <property type="match status" value="1"/>
</dbReference>
<dbReference type="STRING" id="142588.SAMN04488559_102268"/>
<dbReference type="RefSeq" id="WP_092650217.1">
    <property type="nucleotide sequence ID" value="NZ_FOHA01000002.1"/>
</dbReference>
<dbReference type="Proteomes" id="UP000198948">
    <property type="component" value="Unassembled WGS sequence"/>
</dbReference>
<dbReference type="NCBIfam" id="TIGR02429">
    <property type="entry name" value="pcaI_scoA_fam"/>
    <property type="match status" value="1"/>
</dbReference>
<dbReference type="SMART" id="SM00882">
    <property type="entry name" value="CoA_trans"/>
    <property type="match status" value="1"/>
</dbReference>
<keyword evidence="3" id="KW-1185">Reference proteome</keyword>
<sequence>MKVIKKEELSNLIKSNQTLMIGGFMSIGIPETIVNYLSEMPIQDLTIITNDTGVLKNPVDEQIGVGKLLLHKKVQKVIASHIGMNAETGRQMIAKEIEVELIPQGTLAERIHAGGAGLGGILTPTGLGTIVQEGKEVITVDGQEYLLEKPLQADVALIKAHKADTYGNLVYHQAARNFNPVMALAAKTVIVEVDELIELGELNPEEVITPFIVVDKILVKED</sequence>
<dbReference type="EMBL" id="FOHA01000002">
    <property type="protein sequence ID" value="SER63625.1"/>
    <property type="molecule type" value="Genomic_DNA"/>
</dbReference>
<accession>A0A1H9QTQ7</accession>
<keyword evidence="1 2" id="KW-0808">Transferase</keyword>
<organism evidence="2 3">
    <name type="scientific">Isobaculum melis</name>
    <dbReference type="NCBI Taxonomy" id="142588"/>
    <lineage>
        <taxon>Bacteria</taxon>
        <taxon>Bacillati</taxon>
        <taxon>Bacillota</taxon>
        <taxon>Bacilli</taxon>
        <taxon>Lactobacillales</taxon>
        <taxon>Carnobacteriaceae</taxon>
        <taxon>Isobaculum</taxon>
    </lineage>
</organism>
<dbReference type="PANTHER" id="PTHR13707">
    <property type="entry name" value="KETOACID-COENZYME A TRANSFERASE"/>
    <property type="match status" value="1"/>
</dbReference>
<evidence type="ECO:0000313" key="3">
    <source>
        <dbReference type="Proteomes" id="UP000198948"/>
    </source>
</evidence>
<dbReference type="InterPro" id="IPR037171">
    <property type="entry name" value="NagB/RpiA_transferase-like"/>
</dbReference>
<evidence type="ECO:0000313" key="2">
    <source>
        <dbReference type="EMBL" id="SER63625.1"/>
    </source>
</evidence>
<dbReference type="GO" id="GO:0008410">
    <property type="term" value="F:CoA-transferase activity"/>
    <property type="evidence" value="ECO:0007669"/>
    <property type="project" value="InterPro"/>
</dbReference>
<dbReference type="AlphaFoldDB" id="A0A1H9QTQ7"/>
<dbReference type="Pfam" id="PF01144">
    <property type="entry name" value="CoA_trans"/>
    <property type="match status" value="1"/>
</dbReference>